<dbReference type="PANTHER" id="PTHR11105:SF0">
    <property type="entry name" value="CITRAMALYL-COA LYASE, MITOCHONDRIAL"/>
    <property type="match status" value="1"/>
</dbReference>
<evidence type="ECO:0000256" key="2">
    <source>
        <dbReference type="ARBA" id="ARBA00022723"/>
    </source>
</evidence>
<dbReference type="GO" id="GO:0047777">
    <property type="term" value="F:(S)-citramalyl-CoA lyase activity"/>
    <property type="evidence" value="ECO:0007669"/>
    <property type="project" value="UniProtKB-EC"/>
</dbReference>
<dbReference type="InterPro" id="IPR040186">
    <property type="entry name" value="Citramalyl-CoA_lyase"/>
</dbReference>
<feature type="binding site" evidence="4">
    <location>
        <position position="179"/>
    </location>
    <ligand>
        <name>substrate</name>
    </ligand>
</feature>
<comment type="cofactor">
    <cofactor evidence="1">
        <name>Mg(2+)</name>
        <dbReference type="ChEBI" id="CHEBI:18420"/>
    </cofactor>
</comment>
<dbReference type="InterPro" id="IPR005000">
    <property type="entry name" value="Aldolase/citrate-lyase_domain"/>
</dbReference>
<dbReference type="GO" id="GO:0004474">
    <property type="term" value="F:malate synthase activity"/>
    <property type="evidence" value="ECO:0007669"/>
    <property type="project" value="UniProtKB-EC"/>
</dbReference>
<proteinExistence type="predicted"/>
<organism evidence="7 8">
    <name type="scientific">Pogona vitticeps</name>
    <name type="common">central bearded dragon</name>
    <dbReference type="NCBI Taxonomy" id="103695"/>
    <lineage>
        <taxon>Eukaryota</taxon>
        <taxon>Metazoa</taxon>
        <taxon>Chordata</taxon>
        <taxon>Craniata</taxon>
        <taxon>Vertebrata</taxon>
        <taxon>Euteleostomi</taxon>
        <taxon>Lepidosauria</taxon>
        <taxon>Squamata</taxon>
        <taxon>Bifurcata</taxon>
        <taxon>Unidentata</taxon>
        <taxon>Episquamata</taxon>
        <taxon>Toxicofera</taxon>
        <taxon>Iguania</taxon>
        <taxon>Acrodonta</taxon>
        <taxon>Agamidae</taxon>
        <taxon>Amphibolurinae</taxon>
        <taxon>Pogona</taxon>
    </lineage>
</organism>
<protein>
    <submittedName>
        <fullName evidence="8">Citramalyl-CoA lyase, mitochondrial isoform X1</fullName>
    </submittedName>
</protein>
<feature type="binding site" evidence="5">
    <location>
        <position position="179"/>
    </location>
    <ligand>
        <name>Mg(2+)</name>
        <dbReference type="ChEBI" id="CHEBI:18420"/>
    </ligand>
</feature>
<evidence type="ECO:0000256" key="5">
    <source>
        <dbReference type="PIRSR" id="PIRSR015582-2"/>
    </source>
</evidence>
<keyword evidence="3 5" id="KW-0460">Magnesium</keyword>
<evidence type="ECO:0000313" key="7">
    <source>
        <dbReference type="Proteomes" id="UP001652642"/>
    </source>
</evidence>
<dbReference type="Gene3D" id="3.20.20.60">
    <property type="entry name" value="Phosphoenolpyruvate-binding domains"/>
    <property type="match status" value="1"/>
</dbReference>
<dbReference type="KEGG" id="pvt:110083259"/>
<dbReference type="AlphaFoldDB" id="A0A6J0UAZ0"/>
<dbReference type="InterPro" id="IPR015813">
    <property type="entry name" value="Pyrv/PenolPyrv_kinase-like_dom"/>
</dbReference>
<keyword evidence="8" id="KW-0456">Lyase</keyword>
<dbReference type="InterPro" id="IPR040442">
    <property type="entry name" value="Pyrv_kinase-like_dom_sf"/>
</dbReference>
<dbReference type="OrthoDB" id="1773at2759"/>
<evidence type="ECO:0000313" key="8">
    <source>
        <dbReference type="RefSeq" id="XP_020657228.2"/>
    </source>
</evidence>
<accession>A0A6J0UAZ0</accession>
<dbReference type="GO" id="GO:0046872">
    <property type="term" value="F:metal ion binding"/>
    <property type="evidence" value="ECO:0007669"/>
    <property type="project" value="UniProtKB-KW"/>
</dbReference>
<dbReference type="PIRSF" id="PIRSF015582">
    <property type="entry name" value="Cit_lyase_B"/>
    <property type="match status" value="1"/>
</dbReference>
<dbReference type="GO" id="GO:0005739">
    <property type="term" value="C:mitochondrion"/>
    <property type="evidence" value="ECO:0007669"/>
    <property type="project" value="UniProtKB-SubCell"/>
</dbReference>
<dbReference type="Pfam" id="PF03328">
    <property type="entry name" value="HpcH_HpaI"/>
    <property type="match status" value="1"/>
</dbReference>
<gene>
    <name evidence="8" type="primary">CLYBL</name>
</gene>
<dbReference type="GeneID" id="110083259"/>
<dbReference type="InParanoid" id="A0A6J0UAZ0"/>
<feature type="binding site" evidence="5">
    <location>
        <position position="214"/>
    </location>
    <ligand>
        <name>Mg(2+)</name>
        <dbReference type="ChEBI" id="CHEBI:18420"/>
    </ligand>
</feature>
<dbReference type="GO" id="GO:0106064">
    <property type="term" value="P:regulation of cobalamin metabolic process"/>
    <property type="evidence" value="ECO:0007669"/>
    <property type="project" value="TreeGrafter"/>
</dbReference>
<keyword evidence="2 5" id="KW-0479">Metal-binding</keyword>
<evidence type="ECO:0000256" key="1">
    <source>
        <dbReference type="ARBA" id="ARBA00001946"/>
    </source>
</evidence>
<sequence length="348" mass="39206">MMAAALTAPVWRQRRLLVASSSWSRRRLRCALLPVAVPKLDYCLTRSHSYIPRRAVLYVPADDERKMQKIPSLNVDCAVLDCEDGVALNRKAEARLKCVKALEKFEFGWTEKCVRINSVTSGLAEEDMKVIFESSILPTSLMLPKVESTEEIRWFTEKFAYYLKGRTLEQPVNFIPFVETAMGLLNFKAVCEESQRTGPRVGLHLDAVVFGGEDFRASIGSTSSKDTHDILYARQNIVVTAKAFGLQAIDLVYIDFQDEEGLRKQSREGALMGFTGKQVIHPNQVAVVQEQFTPSPEKIKWAQELITAFDEHQRIGKGAFTFRGSMIDMPLLKQAQNIVTLATAIKKK</sequence>
<dbReference type="InterPro" id="IPR011206">
    <property type="entry name" value="Citrate_lyase_beta/mcl1/mcl2"/>
</dbReference>
<dbReference type="GO" id="GO:0016787">
    <property type="term" value="F:hydrolase activity"/>
    <property type="evidence" value="ECO:0007669"/>
    <property type="project" value="UniProtKB-KW"/>
</dbReference>
<dbReference type="RefSeq" id="XP_020657228.2">
    <property type="nucleotide sequence ID" value="XM_020801569.2"/>
</dbReference>
<dbReference type="CTD" id="171425"/>
<dbReference type="SUPFAM" id="SSF51621">
    <property type="entry name" value="Phosphoenolpyruvate/pyruvate domain"/>
    <property type="match status" value="1"/>
</dbReference>
<keyword evidence="7" id="KW-1185">Reference proteome</keyword>
<dbReference type="PANTHER" id="PTHR11105">
    <property type="entry name" value="CITRATE LYASE SUBUNIT BETA-RELATED"/>
    <property type="match status" value="1"/>
</dbReference>
<evidence type="ECO:0000256" key="4">
    <source>
        <dbReference type="PIRSR" id="PIRSR015582-1"/>
    </source>
</evidence>
<evidence type="ECO:0000259" key="6">
    <source>
        <dbReference type="Pfam" id="PF03328"/>
    </source>
</evidence>
<evidence type="ECO:0000256" key="3">
    <source>
        <dbReference type="ARBA" id="ARBA00022842"/>
    </source>
</evidence>
<reference evidence="8" key="1">
    <citation type="submission" date="2025-08" db="UniProtKB">
        <authorList>
            <consortium name="RefSeq"/>
        </authorList>
    </citation>
    <scope>IDENTIFICATION</scope>
</reference>
<name>A0A6J0UAZ0_9SAUR</name>
<feature type="domain" description="HpcH/HpaI aldolase/citrate lyase" evidence="6">
    <location>
        <begin position="54"/>
        <end position="282"/>
    </location>
</feature>
<feature type="binding site" evidence="4">
    <location>
        <position position="115"/>
    </location>
    <ligand>
        <name>substrate</name>
    </ligand>
</feature>
<dbReference type="Proteomes" id="UP001652642">
    <property type="component" value="Chromosome 3"/>
</dbReference>